<accession>A0A9R0IU46</accession>
<name>A0A9R0IU46_SPIOL</name>
<organism evidence="1 2">
    <name type="scientific">Spinacia oleracea</name>
    <name type="common">Spinach</name>
    <dbReference type="NCBI Taxonomy" id="3562"/>
    <lineage>
        <taxon>Eukaryota</taxon>
        <taxon>Viridiplantae</taxon>
        <taxon>Streptophyta</taxon>
        <taxon>Embryophyta</taxon>
        <taxon>Tracheophyta</taxon>
        <taxon>Spermatophyta</taxon>
        <taxon>Magnoliopsida</taxon>
        <taxon>eudicotyledons</taxon>
        <taxon>Gunneridae</taxon>
        <taxon>Pentapetalae</taxon>
        <taxon>Caryophyllales</taxon>
        <taxon>Chenopodiaceae</taxon>
        <taxon>Chenopodioideae</taxon>
        <taxon>Anserineae</taxon>
        <taxon>Spinacia</taxon>
    </lineage>
</organism>
<evidence type="ECO:0000313" key="2">
    <source>
        <dbReference type="RefSeq" id="XP_021855642.2"/>
    </source>
</evidence>
<evidence type="ECO:0000313" key="1">
    <source>
        <dbReference type="Proteomes" id="UP000813463"/>
    </source>
</evidence>
<sequence length="486" mass="55810">MTEIPSTKEGEDRLSSLPDALLIEIISLLPSNAAIATALLSPQWRGLWAHITSVDIDTRQFLHRLDACSAINQVIEKFISPLIRTFSLRVYDQNVKHIFFSGVMDSWFCRICDRNVEEISLKILDSKSDYKFSSPWSVFPTPWCVFQTPSLVVLELDSDIPRRCYGISDDIITSKVIITLPNLKKLSIRVSHDECQGWGKLIESCPSLEVLSMVVVLTKGIYVVDEPAINLSITSRNLVRLNLSVLVYEMASVVVDTPRLEYLRSEVLILSKFVFVNKPNSIREAFISFDDGYGNNWFMELLQSISNVSSLTLCIRDDYVMITAAVLLANLTYLRLEMSYFLMYMVLLRLLNSCPSMEVLVLRVSNNFYPNHLIPINGYDFVPLCLMTRIKMIEIEAFSLYYYDNWSFLLRYFLISAQVLERLIFTQFYSNNSGFQKSEFWKELSAYKRSSPMCEIEFSSLFGKMPSKMRSFFQMSDICGGNTHIS</sequence>
<dbReference type="PANTHER" id="PTHR31900">
    <property type="entry name" value="F-BOX/RNI SUPERFAMILY PROTEIN-RELATED"/>
    <property type="match status" value="1"/>
</dbReference>
<dbReference type="InterPro" id="IPR036047">
    <property type="entry name" value="F-box-like_dom_sf"/>
</dbReference>
<dbReference type="InterPro" id="IPR050232">
    <property type="entry name" value="FBL13/AtMIF1-like"/>
</dbReference>
<dbReference type="AlphaFoldDB" id="A0A9R0IU46"/>
<dbReference type="GeneID" id="110794972"/>
<dbReference type="Gene3D" id="3.80.10.10">
    <property type="entry name" value="Ribonuclease Inhibitor"/>
    <property type="match status" value="1"/>
</dbReference>
<dbReference type="Proteomes" id="UP000813463">
    <property type="component" value="Chromosome 6"/>
</dbReference>
<gene>
    <name evidence="2" type="primary">LOC110794972</name>
</gene>
<protein>
    <submittedName>
        <fullName evidence="2">F-box/FBD/LRR-repeat protein At2g26030-like</fullName>
    </submittedName>
</protein>
<dbReference type="KEGG" id="soe:110794972"/>
<dbReference type="SUPFAM" id="SSF52047">
    <property type="entry name" value="RNI-like"/>
    <property type="match status" value="1"/>
</dbReference>
<reference evidence="2" key="2">
    <citation type="submission" date="2025-08" db="UniProtKB">
        <authorList>
            <consortium name="RefSeq"/>
        </authorList>
    </citation>
    <scope>IDENTIFICATION</scope>
    <source>
        <tissue evidence="2">Leaf</tissue>
    </source>
</reference>
<dbReference type="RefSeq" id="XP_021855642.2">
    <property type="nucleotide sequence ID" value="XM_021999950.2"/>
</dbReference>
<keyword evidence="1" id="KW-1185">Reference proteome</keyword>
<dbReference type="PANTHER" id="PTHR31900:SF31">
    <property type="entry name" value="F-BOX_LRR-REPEAT PROTEIN 13-LIKE"/>
    <property type="match status" value="1"/>
</dbReference>
<proteinExistence type="predicted"/>
<reference evidence="1" key="1">
    <citation type="journal article" date="2021" name="Nat. Commun.">
        <title>Genomic analyses provide insights into spinach domestication and the genetic basis of agronomic traits.</title>
        <authorList>
            <person name="Cai X."/>
            <person name="Sun X."/>
            <person name="Xu C."/>
            <person name="Sun H."/>
            <person name="Wang X."/>
            <person name="Ge C."/>
            <person name="Zhang Z."/>
            <person name="Wang Q."/>
            <person name="Fei Z."/>
            <person name="Jiao C."/>
            <person name="Wang Q."/>
        </authorList>
    </citation>
    <scope>NUCLEOTIDE SEQUENCE [LARGE SCALE GENOMIC DNA]</scope>
    <source>
        <strain evidence="1">cv. Varoflay</strain>
    </source>
</reference>
<dbReference type="SUPFAM" id="SSF81383">
    <property type="entry name" value="F-box domain"/>
    <property type="match status" value="1"/>
</dbReference>
<dbReference type="InterPro" id="IPR032675">
    <property type="entry name" value="LRR_dom_sf"/>
</dbReference>